<name>A0A0W0G3P0_MONRR</name>
<sequence length="85" mass="9649">MKLDNSRYDGGNTDVDRSEIWYRRGTLEKIRTTASNQTQYTAISLRHVVRVTLLVHSRRLKTVGVGQRVRAEGIGHSCGHSRGLR</sequence>
<organism evidence="1 2">
    <name type="scientific">Moniliophthora roreri</name>
    <name type="common">Frosty pod rot fungus</name>
    <name type="synonym">Monilia roreri</name>
    <dbReference type="NCBI Taxonomy" id="221103"/>
    <lineage>
        <taxon>Eukaryota</taxon>
        <taxon>Fungi</taxon>
        <taxon>Dikarya</taxon>
        <taxon>Basidiomycota</taxon>
        <taxon>Agaricomycotina</taxon>
        <taxon>Agaricomycetes</taxon>
        <taxon>Agaricomycetidae</taxon>
        <taxon>Agaricales</taxon>
        <taxon>Marasmiineae</taxon>
        <taxon>Marasmiaceae</taxon>
        <taxon>Moniliophthora</taxon>
    </lineage>
</organism>
<dbReference type="EMBL" id="LATX01001231">
    <property type="protein sequence ID" value="KTB43196.1"/>
    <property type="molecule type" value="Genomic_DNA"/>
</dbReference>
<gene>
    <name evidence="1" type="ORF">WG66_4230</name>
</gene>
<comment type="caution">
    <text evidence="1">The sequence shown here is derived from an EMBL/GenBank/DDBJ whole genome shotgun (WGS) entry which is preliminary data.</text>
</comment>
<accession>A0A0W0G3P0</accession>
<dbReference type="Proteomes" id="UP000054988">
    <property type="component" value="Unassembled WGS sequence"/>
</dbReference>
<dbReference type="AlphaFoldDB" id="A0A0W0G3P0"/>
<proteinExistence type="predicted"/>
<evidence type="ECO:0000313" key="2">
    <source>
        <dbReference type="Proteomes" id="UP000054988"/>
    </source>
</evidence>
<protein>
    <submittedName>
        <fullName evidence="1">Uncharacterized protein</fullName>
    </submittedName>
</protein>
<evidence type="ECO:0000313" key="1">
    <source>
        <dbReference type="EMBL" id="KTB43196.1"/>
    </source>
</evidence>
<reference evidence="1 2" key="1">
    <citation type="submission" date="2015-12" db="EMBL/GenBank/DDBJ databases">
        <title>Draft genome sequence of Moniliophthora roreri, the causal agent of frosty pod rot of cacao.</title>
        <authorList>
            <person name="Aime M.C."/>
            <person name="Diaz-Valderrama J.R."/>
            <person name="Kijpornyongpan T."/>
            <person name="Phillips-Mora W."/>
        </authorList>
    </citation>
    <scope>NUCLEOTIDE SEQUENCE [LARGE SCALE GENOMIC DNA]</scope>
    <source>
        <strain evidence="1 2">MCA 2952</strain>
    </source>
</reference>